<feature type="compositionally biased region" description="Basic and acidic residues" evidence="2">
    <location>
        <begin position="353"/>
        <end position="364"/>
    </location>
</feature>
<feature type="coiled-coil region" evidence="1">
    <location>
        <begin position="131"/>
        <end position="158"/>
    </location>
</feature>
<accession>A0A8J5XG00</accession>
<feature type="region of interest" description="Disordered" evidence="2">
    <location>
        <begin position="617"/>
        <end position="688"/>
    </location>
</feature>
<dbReference type="Proteomes" id="UP000751190">
    <property type="component" value="Unassembled WGS sequence"/>
</dbReference>
<evidence type="ECO:0000256" key="2">
    <source>
        <dbReference type="SAM" id="MobiDB-lite"/>
    </source>
</evidence>
<keyword evidence="1" id="KW-0175">Coiled coil</keyword>
<evidence type="ECO:0000313" key="3">
    <source>
        <dbReference type="EMBL" id="KAG8463378.1"/>
    </source>
</evidence>
<organism evidence="3 4">
    <name type="scientific">Diacronema lutheri</name>
    <name type="common">Unicellular marine alga</name>
    <name type="synonym">Monochrysis lutheri</name>
    <dbReference type="NCBI Taxonomy" id="2081491"/>
    <lineage>
        <taxon>Eukaryota</taxon>
        <taxon>Haptista</taxon>
        <taxon>Haptophyta</taxon>
        <taxon>Pavlovophyceae</taxon>
        <taxon>Pavlovales</taxon>
        <taxon>Pavlovaceae</taxon>
        <taxon>Diacronema</taxon>
    </lineage>
</organism>
<keyword evidence="4" id="KW-1185">Reference proteome</keyword>
<gene>
    <name evidence="3" type="ORF">KFE25_004889</name>
</gene>
<dbReference type="EMBL" id="JAGTXO010000016">
    <property type="protein sequence ID" value="KAG8463378.1"/>
    <property type="molecule type" value="Genomic_DNA"/>
</dbReference>
<reference evidence="3" key="1">
    <citation type="submission" date="2021-05" db="EMBL/GenBank/DDBJ databases">
        <title>The genome of the haptophyte Pavlova lutheri (Diacronema luteri, Pavlovales) - a model for lipid biosynthesis in eukaryotic algae.</title>
        <authorList>
            <person name="Hulatt C.J."/>
            <person name="Posewitz M.C."/>
        </authorList>
    </citation>
    <scope>NUCLEOTIDE SEQUENCE</scope>
    <source>
        <strain evidence="3">NIVA-4/92</strain>
    </source>
</reference>
<protein>
    <submittedName>
        <fullName evidence="3">Uncharacterized protein</fullName>
    </submittedName>
</protein>
<evidence type="ECO:0000256" key="1">
    <source>
        <dbReference type="SAM" id="Coils"/>
    </source>
</evidence>
<feature type="compositionally biased region" description="Low complexity" evidence="2">
    <location>
        <begin position="655"/>
        <end position="678"/>
    </location>
</feature>
<feature type="compositionally biased region" description="Low complexity" evidence="2">
    <location>
        <begin position="402"/>
        <end position="418"/>
    </location>
</feature>
<dbReference type="AlphaFoldDB" id="A0A8J5XG00"/>
<sequence length="750" mass="78397">MLRRQLRGPKGILHSRRDDAHGALAFFERSTSEQALEKAAMAELEAMDQRLHALEATRIKVEHALGEARAATLDTRAALDALTSVQVPAAGADVRKKAAAAGKKKSKLELEADAAILATATAAAVAADAAYAAARARAHDAAAERSALERAKENIERTYVLGLETRVYKFNFSAELAASRAGLRAARARVAAGEPLDGFHLASHQLLGPDRFASEREPDDVGASFRRGSVGRSSVSAGSVSASVELGAGVNVFASAAEVCTPTRALQRSVTRRPWQPAGSAQLADAYVASTPQTPHATSRRHLVTPNGQAFLALVEPNPFYAPPHGGRARARASPTTPSARRAPSDGAPAPVREQRPGEVDLWVREPSPSSSRARTPDATTGRPGSGSPGRSRTDAHVSALARPRTAGAGAPARPATASSLDEVYASGVGYEGMPRPATASSLYRATATQRVRAASHTDLRRLPFGHVDISGSLPAFNTATFGFASRKANPPPSLRHRPAWRPPTPSHSVLIADAARAGAGAAEKARAPVAAGASVLSARVDAIDAALAHEQARCREQLRVDARRKEARSVLAERGMELDALHDARAGARASFDAANAEFCAMLARLGDLDAQIAEREASAQCEPEPPAATPDPRSAKPKLKGSSLRPASDKAKAAPATADGGAAKRAPTASSKAKSSPSKEDEPASFDVTDAADQLATELAAFHILARAPAEAFSASASAAHARLAHEMDECRRELAGYSRARANGMHL</sequence>
<proteinExistence type="predicted"/>
<comment type="caution">
    <text evidence="3">The sequence shown here is derived from an EMBL/GenBank/DDBJ whole genome shotgun (WGS) entry which is preliminary data.</text>
</comment>
<feature type="region of interest" description="Disordered" evidence="2">
    <location>
        <begin position="322"/>
        <end position="418"/>
    </location>
</feature>
<evidence type="ECO:0000313" key="4">
    <source>
        <dbReference type="Proteomes" id="UP000751190"/>
    </source>
</evidence>
<name>A0A8J5XG00_DIALT</name>